<dbReference type="EMBL" id="BSXT01000049">
    <property type="protein sequence ID" value="GMF16065.1"/>
    <property type="molecule type" value="Genomic_DNA"/>
</dbReference>
<evidence type="ECO:0000256" key="1">
    <source>
        <dbReference type="SAM" id="MobiDB-lite"/>
    </source>
</evidence>
<evidence type="ECO:0000313" key="3">
    <source>
        <dbReference type="Proteomes" id="UP001165121"/>
    </source>
</evidence>
<evidence type="ECO:0000313" key="2">
    <source>
        <dbReference type="EMBL" id="GMF16065.1"/>
    </source>
</evidence>
<proteinExistence type="predicted"/>
<feature type="region of interest" description="Disordered" evidence="1">
    <location>
        <begin position="19"/>
        <end position="145"/>
    </location>
</feature>
<feature type="compositionally biased region" description="Low complexity" evidence="1">
    <location>
        <begin position="98"/>
        <end position="127"/>
    </location>
</feature>
<name>A0A9W6WJW4_9STRA</name>
<keyword evidence="3" id="KW-1185">Reference proteome</keyword>
<comment type="caution">
    <text evidence="2">The sequence shown here is derived from an EMBL/GenBank/DDBJ whole genome shotgun (WGS) entry which is preliminary data.</text>
</comment>
<sequence length="364" mass="38237">MARGQSSLARAQARALRALGVDASPPAASPETSVSVMAPPSTSVGAGGDSPSRPPLAGVAEASAPRSPTTASTGDASGAGSEPSLAQPVDALSPVLGAAPRSAADAPEAALGADSADSQPQGSVSGSGASGDGTRSAANAPEASSVPLGASRFSSVRWEDIEDIVTAGTDRTVRQVQESTQSHFLALARLVVDLNRRPPLRTDYELDQPLEAAGSLSDVVDALAPVPRSPAPWEYEPTELRDDVASLEARLAASEASLRREVDLRLKAEHLCNQASHERNAALENFRRIRLDHADAARQLVATNIALEQSSQAAAVLEQRCRRLDKSLVNTHKVIRHDREQFKAGISSYAVQLRQLREYLEQSD</sequence>
<feature type="compositionally biased region" description="Polar residues" evidence="1">
    <location>
        <begin position="30"/>
        <end position="44"/>
    </location>
</feature>
<feature type="compositionally biased region" description="Polar residues" evidence="1">
    <location>
        <begin position="66"/>
        <end position="75"/>
    </location>
</feature>
<dbReference type="AlphaFoldDB" id="A0A9W6WJW4"/>
<reference evidence="2" key="1">
    <citation type="submission" date="2023-04" db="EMBL/GenBank/DDBJ databases">
        <title>Phytophthora fragariaefolia NBRC 109709.</title>
        <authorList>
            <person name="Ichikawa N."/>
            <person name="Sato H."/>
            <person name="Tonouchi N."/>
        </authorList>
    </citation>
    <scope>NUCLEOTIDE SEQUENCE</scope>
    <source>
        <strain evidence="2">NBRC 109709</strain>
    </source>
</reference>
<gene>
    <name evidence="2" type="ORF">Pfra01_000067800</name>
</gene>
<protein>
    <submittedName>
        <fullName evidence="2">Unnamed protein product</fullName>
    </submittedName>
</protein>
<accession>A0A9W6WJW4</accession>
<dbReference type="Proteomes" id="UP001165121">
    <property type="component" value="Unassembled WGS sequence"/>
</dbReference>
<organism evidence="2 3">
    <name type="scientific">Phytophthora fragariaefolia</name>
    <dbReference type="NCBI Taxonomy" id="1490495"/>
    <lineage>
        <taxon>Eukaryota</taxon>
        <taxon>Sar</taxon>
        <taxon>Stramenopiles</taxon>
        <taxon>Oomycota</taxon>
        <taxon>Peronosporomycetes</taxon>
        <taxon>Peronosporales</taxon>
        <taxon>Peronosporaceae</taxon>
        <taxon>Phytophthora</taxon>
    </lineage>
</organism>